<keyword evidence="4" id="KW-0807">Transducer</keyword>
<feature type="domain" description="Methyl-accepting transducer" evidence="7">
    <location>
        <begin position="275"/>
        <end position="504"/>
    </location>
</feature>
<keyword evidence="2" id="KW-0145">Chemotaxis</keyword>
<dbReference type="Pfam" id="PF00015">
    <property type="entry name" value="MCPsignal"/>
    <property type="match status" value="1"/>
</dbReference>
<evidence type="ECO:0000256" key="6">
    <source>
        <dbReference type="SAM" id="Phobius"/>
    </source>
</evidence>
<feature type="coiled-coil region" evidence="5">
    <location>
        <begin position="294"/>
        <end position="331"/>
    </location>
</feature>
<protein>
    <recommendedName>
        <fullName evidence="11">Methyl-accepting chemotaxis protein</fullName>
    </recommendedName>
</protein>
<dbReference type="InterPro" id="IPR003660">
    <property type="entry name" value="HAMP_dom"/>
</dbReference>
<keyword evidence="5" id="KW-0175">Coiled coil</keyword>
<feature type="transmembrane region" description="Helical" evidence="6">
    <location>
        <begin position="145"/>
        <end position="167"/>
    </location>
</feature>
<organism evidence="9 10">
    <name type="scientific">Neorhizobium lilium</name>
    <dbReference type="NCBI Taxonomy" id="2503024"/>
    <lineage>
        <taxon>Bacteria</taxon>
        <taxon>Pseudomonadati</taxon>
        <taxon>Pseudomonadota</taxon>
        <taxon>Alphaproteobacteria</taxon>
        <taxon>Hyphomicrobiales</taxon>
        <taxon>Rhizobiaceae</taxon>
        <taxon>Rhizobium/Agrobacterium group</taxon>
        <taxon>Neorhizobium</taxon>
    </lineage>
</organism>
<dbReference type="SUPFAM" id="SSF58104">
    <property type="entry name" value="Methyl-accepting chemotaxis protein (MCP) signaling domain"/>
    <property type="match status" value="1"/>
</dbReference>
<dbReference type="EMBL" id="SBIP01000001">
    <property type="protein sequence ID" value="RWX81082.1"/>
    <property type="molecule type" value="Genomic_DNA"/>
</dbReference>
<feature type="domain" description="HAMP" evidence="8">
    <location>
        <begin position="218"/>
        <end position="270"/>
    </location>
</feature>
<evidence type="ECO:0000256" key="3">
    <source>
        <dbReference type="ARBA" id="ARBA00029447"/>
    </source>
</evidence>
<evidence type="ECO:0000256" key="4">
    <source>
        <dbReference type="PROSITE-ProRule" id="PRU00284"/>
    </source>
</evidence>
<dbReference type="InterPro" id="IPR004089">
    <property type="entry name" value="MCPsignal_dom"/>
</dbReference>
<feature type="transmembrane region" description="Helical" evidence="6">
    <location>
        <begin position="116"/>
        <end position="136"/>
    </location>
</feature>
<dbReference type="FunFam" id="1.10.287.950:FF:000001">
    <property type="entry name" value="Methyl-accepting chemotaxis sensory transducer"/>
    <property type="match status" value="1"/>
</dbReference>
<evidence type="ECO:0000259" key="7">
    <source>
        <dbReference type="PROSITE" id="PS50111"/>
    </source>
</evidence>
<dbReference type="PANTHER" id="PTHR43531:SF11">
    <property type="entry name" value="METHYL-ACCEPTING CHEMOTAXIS PROTEIN 3"/>
    <property type="match status" value="1"/>
</dbReference>
<proteinExistence type="inferred from homology"/>
<evidence type="ECO:0008006" key="11">
    <source>
        <dbReference type="Google" id="ProtNLM"/>
    </source>
</evidence>
<evidence type="ECO:0000256" key="2">
    <source>
        <dbReference type="ARBA" id="ARBA00022500"/>
    </source>
</evidence>
<evidence type="ECO:0000313" key="9">
    <source>
        <dbReference type="EMBL" id="RWX81082.1"/>
    </source>
</evidence>
<sequence>MSALDKIRQKSSIGIIALLWINVVLIILRNLFRAEGIDLASIVTGAIIAILASVLWNSDRTGPTTRVVTSVAHAALVAVLVFSFSGSPLQIDMHMYFFANLAICAVWVDWRAILAYAAFVSVHHILLFFLSSLAVFPEGSDFSRVVLHATILIAETGVLFALVYSLISALVSAEAAMDQAKTAQEVNAEMALRAKEADLEMEAERQRVSLQAEAAAQKRLQEATDGLAKGLRQLAAGDLAFQISVPFSSEFEALRHDLNIAVKQLGETLSAVADSVGAIDTGSSEISHAAGDLSRRTEQQAASLEETAAALDEITANVANSTKRAEEARAIAAQANTSASESGMVVASAVDAMRKIEESSNQVSNIIGVIDEIAFQTNLLALNAGVEAARAGDAGKGFAVVAQEVRELAQRSAQAAREIKELIRSSSIEVQSGVKLVRETGAALKTIENYIVTVNEHMDAMAISSREQSTGLAEVNTAVNQLDQVTQQNAAMVEETSAAGTALASETGKLRALIEKFQFDAKSSAQAVARQRRNQAA</sequence>
<dbReference type="SMART" id="SM00283">
    <property type="entry name" value="MA"/>
    <property type="match status" value="1"/>
</dbReference>
<evidence type="ECO:0000313" key="10">
    <source>
        <dbReference type="Proteomes" id="UP000287687"/>
    </source>
</evidence>
<dbReference type="PANTHER" id="PTHR43531">
    <property type="entry name" value="PROTEIN ICFG"/>
    <property type="match status" value="1"/>
</dbReference>
<dbReference type="Gene3D" id="1.10.287.950">
    <property type="entry name" value="Methyl-accepting chemotaxis protein"/>
    <property type="match status" value="1"/>
</dbReference>
<keyword evidence="6" id="KW-1133">Transmembrane helix</keyword>
<dbReference type="RefSeq" id="WP_128440909.1">
    <property type="nucleotide sequence ID" value="NZ_SBIP01000001.1"/>
</dbReference>
<feature type="transmembrane region" description="Helical" evidence="6">
    <location>
        <begin position="39"/>
        <end position="56"/>
    </location>
</feature>
<dbReference type="GO" id="GO:0007165">
    <property type="term" value="P:signal transduction"/>
    <property type="evidence" value="ECO:0007669"/>
    <property type="project" value="UniProtKB-KW"/>
</dbReference>
<dbReference type="PROSITE" id="PS50111">
    <property type="entry name" value="CHEMOTAXIS_TRANSDUC_2"/>
    <property type="match status" value="1"/>
</dbReference>
<dbReference type="GO" id="GO:0016020">
    <property type="term" value="C:membrane"/>
    <property type="evidence" value="ECO:0007669"/>
    <property type="project" value="UniProtKB-SubCell"/>
</dbReference>
<keyword evidence="10" id="KW-1185">Reference proteome</keyword>
<dbReference type="InterPro" id="IPR051310">
    <property type="entry name" value="MCP_chemotaxis"/>
</dbReference>
<comment type="subcellular location">
    <subcellularLocation>
        <location evidence="1">Membrane</location>
    </subcellularLocation>
</comment>
<dbReference type="GO" id="GO:0004888">
    <property type="term" value="F:transmembrane signaling receptor activity"/>
    <property type="evidence" value="ECO:0007669"/>
    <property type="project" value="InterPro"/>
</dbReference>
<dbReference type="PROSITE" id="PS50885">
    <property type="entry name" value="HAMP"/>
    <property type="match status" value="1"/>
</dbReference>
<comment type="caution">
    <text evidence="9">The sequence shown here is derived from an EMBL/GenBank/DDBJ whole genome shotgun (WGS) entry which is preliminary data.</text>
</comment>
<evidence type="ECO:0000256" key="1">
    <source>
        <dbReference type="ARBA" id="ARBA00004370"/>
    </source>
</evidence>
<evidence type="ECO:0000259" key="8">
    <source>
        <dbReference type="PROSITE" id="PS50885"/>
    </source>
</evidence>
<reference evidence="9 10" key="1">
    <citation type="submission" date="2019-01" db="EMBL/GenBank/DDBJ databases">
        <title>The draft genome of Rhizobium sp. 24NR.</title>
        <authorList>
            <person name="Liu L."/>
            <person name="Liang L."/>
            <person name="Shi S."/>
            <person name="Xu L."/>
            <person name="Wang X."/>
            <person name="Li L."/>
            <person name="Zhang X."/>
        </authorList>
    </citation>
    <scope>NUCLEOTIDE SEQUENCE [LARGE SCALE GENOMIC DNA]</scope>
    <source>
        <strain evidence="9 10">24NR</strain>
    </source>
</reference>
<accession>A0A444LLC6</accession>
<comment type="similarity">
    <text evidence="3">Belongs to the methyl-accepting chemotaxis (MCP) protein family.</text>
</comment>
<keyword evidence="6" id="KW-0812">Transmembrane</keyword>
<name>A0A444LLC6_9HYPH</name>
<dbReference type="CDD" id="cd11386">
    <property type="entry name" value="MCP_signal"/>
    <property type="match status" value="1"/>
</dbReference>
<keyword evidence="6" id="KW-0472">Membrane</keyword>
<feature type="transmembrane region" description="Helical" evidence="6">
    <location>
        <begin position="12"/>
        <end position="32"/>
    </location>
</feature>
<gene>
    <name evidence="9" type="ORF">EPK99_01750</name>
</gene>
<dbReference type="InterPro" id="IPR004090">
    <property type="entry name" value="Chemotax_Me-accpt_rcpt"/>
</dbReference>
<dbReference type="PRINTS" id="PR00260">
    <property type="entry name" value="CHEMTRNSDUCR"/>
</dbReference>
<dbReference type="AlphaFoldDB" id="A0A444LLC6"/>
<feature type="transmembrane region" description="Helical" evidence="6">
    <location>
        <begin position="68"/>
        <end position="86"/>
    </location>
</feature>
<dbReference type="OrthoDB" id="3289104at2"/>
<dbReference type="Proteomes" id="UP000287687">
    <property type="component" value="Unassembled WGS sequence"/>
</dbReference>
<evidence type="ECO:0000256" key="5">
    <source>
        <dbReference type="SAM" id="Coils"/>
    </source>
</evidence>
<dbReference type="GO" id="GO:0006935">
    <property type="term" value="P:chemotaxis"/>
    <property type="evidence" value="ECO:0007669"/>
    <property type="project" value="UniProtKB-KW"/>
</dbReference>